<keyword evidence="4" id="KW-0227">DNA damage</keyword>
<dbReference type="NCBIfam" id="NF003588">
    <property type="entry name" value="PRK05254.1-1"/>
    <property type="match status" value="1"/>
</dbReference>
<dbReference type="NCBIfam" id="NF003591">
    <property type="entry name" value="PRK05254.1-4"/>
    <property type="match status" value="1"/>
</dbReference>
<evidence type="ECO:0000256" key="2">
    <source>
        <dbReference type="ARBA" id="ARBA00008184"/>
    </source>
</evidence>
<evidence type="ECO:0000256" key="5">
    <source>
        <dbReference type="ARBA" id="ARBA00022801"/>
    </source>
</evidence>
<evidence type="ECO:0000313" key="8">
    <source>
        <dbReference type="EMBL" id="CAB4534479.1"/>
    </source>
</evidence>
<comment type="catalytic activity">
    <reaction evidence="1">
        <text>Hydrolyzes single-stranded DNA or mismatched double-stranded DNA and polynucleotides, releasing free uracil.</text>
        <dbReference type="EC" id="3.2.2.27"/>
    </reaction>
</comment>
<sequence length="210" mass="23396">MRHEFEQQYFHDLQSFIEQQRHEAEVYPPAQQVFAALALTSLADTKVVIFGQDPYHGAGQANGLAFSVQQGVRIPPSLRNIFQELCADISCPAPNHGDLTAWGREGVLLLNTTLTVRAGEAASHQGHGWERFSDRIITLINDKSEHTVFILWGASSRRKKSLIDTSRHSVIESAHPSPLSAHHGFFGSRPFSRANTALIEHGREPINWSP</sequence>
<dbReference type="PANTHER" id="PTHR11264:SF0">
    <property type="entry name" value="URACIL-DNA GLYCOSYLASE"/>
    <property type="match status" value="1"/>
</dbReference>
<dbReference type="InterPro" id="IPR018085">
    <property type="entry name" value="Ura-DNA_Glyclase_AS"/>
</dbReference>
<dbReference type="NCBIfam" id="TIGR00628">
    <property type="entry name" value="ung"/>
    <property type="match status" value="1"/>
</dbReference>
<dbReference type="InterPro" id="IPR036895">
    <property type="entry name" value="Uracil-DNA_glycosylase-like_sf"/>
</dbReference>
<dbReference type="EMBL" id="CAEZSL010000016">
    <property type="protein sequence ID" value="CAB4534479.1"/>
    <property type="molecule type" value="Genomic_DNA"/>
</dbReference>
<evidence type="ECO:0000256" key="6">
    <source>
        <dbReference type="ARBA" id="ARBA00023204"/>
    </source>
</evidence>
<evidence type="ECO:0000256" key="1">
    <source>
        <dbReference type="ARBA" id="ARBA00001400"/>
    </source>
</evidence>
<dbReference type="Pfam" id="PF03167">
    <property type="entry name" value="UDG"/>
    <property type="match status" value="1"/>
</dbReference>
<evidence type="ECO:0000313" key="13">
    <source>
        <dbReference type="EMBL" id="CAB5045407.1"/>
    </source>
</evidence>
<dbReference type="SMART" id="SM00987">
    <property type="entry name" value="UreE_C"/>
    <property type="match status" value="1"/>
</dbReference>
<dbReference type="PANTHER" id="PTHR11264">
    <property type="entry name" value="URACIL-DNA GLYCOSYLASE"/>
    <property type="match status" value="1"/>
</dbReference>
<dbReference type="CDD" id="cd10027">
    <property type="entry name" value="UDG-F1-like"/>
    <property type="match status" value="1"/>
</dbReference>
<protein>
    <recommendedName>
        <fullName evidence="3">uracil-DNA glycosylase</fullName>
        <ecNumber evidence="3">3.2.2.27</ecNumber>
    </recommendedName>
</protein>
<keyword evidence="5" id="KW-0378">Hydrolase</keyword>
<evidence type="ECO:0000313" key="11">
    <source>
        <dbReference type="EMBL" id="CAB4772827.1"/>
    </source>
</evidence>
<proteinExistence type="inferred from homology"/>
<reference evidence="14" key="1">
    <citation type="submission" date="2020-05" db="EMBL/GenBank/DDBJ databases">
        <authorList>
            <person name="Chiriac C."/>
            <person name="Salcher M."/>
            <person name="Ghai R."/>
            <person name="Kavagutti S V."/>
        </authorList>
    </citation>
    <scope>NUCLEOTIDE SEQUENCE</scope>
</reference>
<dbReference type="EMBL" id="CAEZUK010000009">
    <property type="protein sequence ID" value="CAB4590399.1"/>
    <property type="molecule type" value="Genomic_DNA"/>
</dbReference>
<gene>
    <name evidence="8" type="ORF">UFOPK1421_00243</name>
    <name evidence="9" type="ORF">UFOPK1820_00119</name>
    <name evidence="10" type="ORF">UFOPK1960_00217</name>
    <name evidence="11" type="ORF">UFOPK2921_00358</name>
    <name evidence="12" type="ORF">UFOPK3889_00681</name>
    <name evidence="13" type="ORF">UFOPK4275_00233</name>
    <name evidence="14" type="ORF">UFOPK4422_01192</name>
</gene>
<dbReference type="Gene3D" id="3.40.470.10">
    <property type="entry name" value="Uracil-DNA glycosylase-like domain"/>
    <property type="match status" value="1"/>
</dbReference>
<evidence type="ECO:0000256" key="3">
    <source>
        <dbReference type="ARBA" id="ARBA00012030"/>
    </source>
</evidence>
<dbReference type="FunFam" id="3.40.470.10:FF:000001">
    <property type="entry name" value="Uracil-DNA glycosylase"/>
    <property type="match status" value="1"/>
</dbReference>
<dbReference type="NCBIfam" id="NF003589">
    <property type="entry name" value="PRK05254.1-2"/>
    <property type="match status" value="1"/>
</dbReference>
<dbReference type="EMBL" id="CAFBRX010000130">
    <property type="protein sequence ID" value="CAB5128814.1"/>
    <property type="molecule type" value="Genomic_DNA"/>
</dbReference>
<dbReference type="GO" id="GO:0004844">
    <property type="term" value="F:uracil DNA N-glycosylase activity"/>
    <property type="evidence" value="ECO:0007669"/>
    <property type="project" value="UniProtKB-EC"/>
</dbReference>
<evidence type="ECO:0000259" key="7">
    <source>
        <dbReference type="SMART" id="SM00986"/>
    </source>
</evidence>
<dbReference type="EMBL" id="CAEZZV010000029">
    <property type="protein sequence ID" value="CAB4772827.1"/>
    <property type="molecule type" value="Genomic_DNA"/>
</dbReference>
<name>A0A6J7VVE0_9ZZZZ</name>
<dbReference type="AlphaFoldDB" id="A0A6J7VVE0"/>
<accession>A0A6J7VVE0</accession>
<dbReference type="SUPFAM" id="SSF52141">
    <property type="entry name" value="Uracil-DNA glycosylase-like"/>
    <property type="match status" value="1"/>
</dbReference>
<feature type="domain" description="Uracil-DNA glycosylase-like" evidence="7">
    <location>
        <begin position="38"/>
        <end position="198"/>
    </location>
</feature>
<dbReference type="PROSITE" id="PS00130">
    <property type="entry name" value="U_DNA_GLYCOSYLASE"/>
    <property type="match status" value="1"/>
</dbReference>
<dbReference type="GO" id="GO:0097510">
    <property type="term" value="P:base-excision repair, AP site formation via deaminated base removal"/>
    <property type="evidence" value="ECO:0007669"/>
    <property type="project" value="TreeGrafter"/>
</dbReference>
<dbReference type="NCBIfam" id="NF003592">
    <property type="entry name" value="PRK05254.1-5"/>
    <property type="match status" value="1"/>
</dbReference>
<organism evidence="14">
    <name type="scientific">freshwater metagenome</name>
    <dbReference type="NCBI Taxonomy" id="449393"/>
    <lineage>
        <taxon>unclassified sequences</taxon>
        <taxon>metagenomes</taxon>
        <taxon>ecological metagenomes</taxon>
    </lineage>
</organism>
<dbReference type="HAMAP" id="MF_00148">
    <property type="entry name" value="UDG"/>
    <property type="match status" value="1"/>
</dbReference>
<dbReference type="EMBL" id="CAEZVL010000017">
    <property type="protein sequence ID" value="CAB4623665.1"/>
    <property type="molecule type" value="Genomic_DNA"/>
</dbReference>
<evidence type="ECO:0000313" key="10">
    <source>
        <dbReference type="EMBL" id="CAB4623665.1"/>
    </source>
</evidence>
<comment type="similarity">
    <text evidence="2">Belongs to the uracil-DNA glycosylase (UDG) superfamily. UNG family.</text>
</comment>
<dbReference type="InterPro" id="IPR005122">
    <property type="entry name" value="Uracil-DNA_glycosylase-like"/>
</dbReference>
<evidence type="ECO:0000256" key="4">
    <source>
        <dbReference type="ARBA" id="ARBA00022763"/>
    </source>
</evidence>
<dbReference type="EMBL" id="CAFBQJ010000023">
    <property type="protein sequence ID" value="CAB5045407.1"/>
    <property type="molecule type" value="Genomic_DNA"/>
</dbReference>
<dbReference type="InterPro" id="IPR002043">
    <property type="entry name" value="UDG_fam1"/>
</dbReference>
<evidence type="ECO:0000313" key="14">
    <source>
        <dbReference type="EMBL" id="CAB5128814.1"/>
    </source>
</evidence>
<dbReference type="EMBL" id="CAFBNZ010000117">
    <property type="protein sequence ID" value="CAB4972188.1"/>
    <property type="molecule type" value="Genomic_DNA"/>
</dbReference>
<evidence type="ECO:0000313" key="9">
    <source>
        <dbReference type="EMBL" id="CAB4590399.1"/>
    </source>
</evidence>
<keyword evidence="6" id="KW-0234">DNA repair</keyword>
<evidence type="ECO:0000313" key="12">
    <source>
        <dbReference type="EMBL" id="CAB4972188.1"/>
    </source>
</evidence>
<dbReference type="EC" id="3.2.2.27" evidence="3"/>
<dbReference type="SMART" id="SM00986">
    <property type="entry name" value="UDG"/>
    <property type="match status" value="1"/>
</dbReference>